<dbReference type="InterPro" id="IPR001185">
    <property type="entry name" value="MS_channel"/>
</dbReference>
<gene>
    <name evidence="10" type="primary">mscL</name>
    <name evidence="12" type="ORF">GCM10022399_43230</name>
</gene>
<dbReference type="PANTHER" id="PTHR30266:SF2">
    <property type="entry name" value="LARGE-CONDUCTANCE MECHANOSENSITIVE CHANNEL"/>
    <property type="match status" value="1"/>
</dbReference>
<evidence type="ECO:0000256" key="2">
    <source>
        <dbReference type="ARBA" id="ARBA00007254"/>
    </source>
</evidence>
<accession>A0ABP7ES71</accession>
<dbReference type="Pfam" id="PF01741">
    <property type="entry name" value="MscL"/>
    <property type="match status" value="1"/>
</dbReference>
<evidence type="ECO:0000313" key="13">
    <source>
        <dbReference type="Proteomes" id="UP001501468"/>
    </source>
</evidence>
<sequence>MSVTRVTLIAASHTGRTRASGSAETGTTLGGGSTPHPTPAAPHAPPPGAQEGTLMIKGFKDFLMRGNVVDLAVAVVIGTAFAKVVEAFVVIILDLVGKIGGKPDFSSFRPGGVSVGLFLTALLSFVIVAAAVYFMVVVPMNHLAERRKAGIEPEPEAPSEEVILLTEIRDSLRAR</sequence>
<dbReference type="PANTHER" id="PTHR30266">
    <property type="entry name" value="MECHANOSENSITIVE CHANNEL MSCL"/>
    <property type="match status" value="1"/>
</dbReference>
<evidence type="ECO:0000256" key="1">
    <source>
        <dbReference type="ARBA" id="ARBA00004651"/>
    </source>
</evidence>
<name>A0ABP7ES71_9MICO</name>
<dbReference type="PRINTS" id="PR01264">
    <property type="entry name" value="MECHCHANNEL"/>
</dbReference>
<dbReference type="InterPro" id="IPR037673">
    <property type="entry name" value="MSC/AndL"/>
</dbReference>
<evidence type="ECO:0000256" key="10">
    <source>
        <dbReference type="HAMAP-Rule" id="MF_00115"/>
    </source>
</evidence>
<evidence type="ECO:0000256" key="9">
    <source>
        <dbReference type="ARBA" id="ARBA00023303"/>
    </source>
</evidence>
<feature type="compositionally biased region" description="Pro residues" evidence="11">
    <location>
        <begin position="36"/>
        <end position="47"/>
    </location>
</feature>
<keyword evidence="7 10" id="KW-0406">Ion transport</keyword>
<keyword evidence="3 10" id="KW-0813">Transport</keyword>
<feature type="region of interest" description="Disordered" evidence="11">
    <location>
        <begin position="13"/>
        <end position="47"/>
    </location>
</feature>
<dbReference type="PROSITE" id="PS01327">
    <property type="entry name" value="MSCL"/>
    <property type="match status" value="1"/>
</dbReference>
<dbReference type="InterPro" id="IPR036019">
    <property type="entry name" value="MscL_channel"/>
</dbReference>
<dbReference type="InterPro" id="IPR019823">
    <property type="entry name" value="Mechanosensitive_channel_CS"/>
</dbReference>
<evidence type="ECO:0000256" key="7">
    <source>
        <dbReference type="ARBA" id="ARBA00023065"/>
    </source>
</evidence>
<evidence type="ECO:0000256" key="6">
    <source>
        <dbReference type="ARBA" id="ARBA00022989"/>
    </source>
</evidence>
<dbReference type="HAMAP" id="MF_00115">
    <property type="entry name" value="MscL"/>
    <property type="match status" value="1"/>
</dbReference>
<comment type="similarity">
    <text evidence="2 10">Belongs to the MscL family.</text>
</comment>
<keyword evidence="13" id="KW-1185">Reference proteome</keyword>
<comment type="function">
    <text evidence="10">Channel that opens in response to stretch forces in the membrane lipid bilayer. May participate in the regulation of osmotic pressure changes within the cell.</text>
</comment>
<feature type="compositionally biased region" description="Polar residues" evidence="11">
    <location>
        <begin position="17"/>
        <end position="27"/>
    </location>
</feature>
<evidence type="ECO:0000313" key="12">
    <source>
        <dbReference type="EMBL" id="GAA3722231.1"/>
    </source>
</evidence>
<dbReference type="SUPFAM" id="SSF81330">
    <property type="entry name" value="Gated mechanosensitive channel"/>
    <property type="match status" value="1"/>
</dbReference>
<dbReference type="NCBIfam" id="TIGR00220">
    <property type="entry name" value="mscL"/>
    <property type="match status" value="1"/>
</dbReference>
<evidence type="ECO:0000256" key="11">
    <source>
        <dbReference type="SAM" id="MobiDB-lite"/>
    </source>
</evidence>
<comment type="subcellular location">
    <subcellularLocation>
        <location evidence="1 10">Cell membrane</location>
        <topology evidence="1 10">Multi-pass membrane protein</topology>
    </subcellularLocation>
</comment>
<keyword evidence="6 10" id="KW-1133">Transmembrane helix</keyword>
<evidence type="ECO:0000256" key="8">
    <source>
        <dbReference type="ARBA" id="ARBA00023136"/>
    </source>
</evidence>
<keyword evidence="9 10" id="KW-0407">Ion channel</keyword>
<dbReference type="Proteomes" id="UP001501468">
    <property type="component" value="Unassembled WGS sequence"/>
</dbReference>
<feature type="transmembrane region" description="Helical" evidence="10">
    <location>
        <begin position="113"/>
        <end position="138"/>
    </location>
</feature>
<evidence type="ECO:0000256" key="4">
    <source>
        <dbReference type="ARBA" id="ARBA00022475"/>
    </source>
</evidence>
<keyword evidence="8 10" id="KW-0472">Membrane</keyword>
<reference evidence="13" key="1">
    <citation type="journal article" date="2019" name="Int. J. Syst. Evol. Microbiol.">
        <title>The Global Catalogue of Microorganisms (GCM) 10K type strain sequencing project: providing services to taxonomists for standard genome sequencing and annotation.</title>
        <authorList>
            <consortium name="The Broad Institute Genomics Platform"/>
            <consortium name="The Broad Institute Genome Sequencing Center for Infectious Disease"/>
            <person name="Wu L."/>
            <person name="Ma J."/>
        </authorList>
    </citation>
    <scope>NUCLEOTIDE SEQUENCE [LARGE SCALE GENOMIC DNA]</scope>
    <source>
        <strain evidence="13">JCM 17125</strain>
    </source>
</reference>
<protein>
    <recommendedName>
        <fullName evidence="10">Large-conductance mechanosensitive channel</fullName>
    </recommendedName>
</protein>
<evidence type="ECO:0000256" key="5">
    <source>
        <dbReference type="ARBA" id="ARBA00022692"/>
    </source>
</evidence>
<proteinExistence type="inferred from homology"/>
<feature type="transmembrane region" description="Helical" evidence="10">
    <location>
        <begin position="68"/>
        <end position="93"/>
    </location>
</feature>
<keyword evidence="4 10" id="KW-1003">Cell membrane</keyword>
<comment type="caution">
    <text evidence="12">The sequence shown here is derived from an EMBL/GenBank/DDBJ whole genome shotgun (WGS) entry which is preliminary data.</text>
</comment>
<dbReference type="EMBL" id="BAABDC010000014">
    <property type="protein sequence ID" value="GAA3722231.1"/>
    <property type="molecule type" value="Genomic_DNA"/>
</dbReference>
<organism evidence="12 13">
    <name type="scientific">Terrabacter ginsenosidimutans</name>
    <dbReference type="NCBI Taxonomy" id="490575"/>
    <lineage>
        <taxon>Bacteria</taxon>
        <taxon>Bacillati</taxon>
        <taxon>Actinomycetota</taxon>
        <taxon>Actinomycetes</taxon>
        <taxon>Micrococcales</taxon>
        <taxon>Intrasporangiaceae</taxon>
        <taxon>Terrabacter</taxon>
    </lineage>
</organism>
<evidence type="ECO:0000256" key="3">
    <source>
        <dbReference type="ARBA" id="ARBA00022448"/>
    </source>
</evidence>
<dbReference type="Gene3D" id="1.10.1200.120">
    <property type="entry name" value="Large-conductance mechanosensitive channel, MscL, domain 1"/>
    <property type="match status" value="1"/>
</dbReference>
<comment type="subunit">
    <text evidence="10">Homopentamer.</text>
</comment>
<keyword evidence="5 10" id="KW-0812">Transmembrane</keyword>